<dbReference type="Proteomes" id="UP001165492">
    <property type="component" value="Unassembled WGS sequence"/>
</dbReference>
<reference evidence="1" key="1">
    <citation type="submission" date="2021-11" db="EMBL/GenBank/DDBJ databases">
        <title>Description of a new species Pelosinus isolated from the bottom sediments of Lake Baikal.</title>
        <authorList>
            <person name="Zakharyuk A."/>
        </authorList>
    </citation>
    <scope>NUCLEOTIDE SEQUENCE</scope>
    <source>
        <strain evidence="1">Bkl1</strain>
    </source>
</reference>
<evidence type="ECO:0000313" key="2">
    <source>
        <dbReference type="Proteomes" id="UP001165492"/>
    </source>
</evidence>
<protein>
    <submittedName>
        <fullName evidence="1">Uncharacterized protein</fullName>
    </submittedName>
</protein>
<organism evidence="1 2">
    <name type="scientific">Pelosinus baikalensis</name>
    <dbReference type="NCBI Taxonomy" id="2892015"/>
    <lineage>
        <taxon>Bacteria</taxon>
        <taxon>Bacillati</taxon>
        <taxon>Bacillota</taxon>
        <taxon>Negativicutes</taxon>
        <taxon>Selenomonadales</taxon>
        <taxon>Sporomusaceae</taxon>
        <taxon>Pelosinus</taxon>
    </lineage>
</organism>
<sequence length="88" mass="10110">MTILPQARAMSRNELKSFRAAGLDPVFFDSTSDNQLSFLKLTVLGNDWILDNIYKDHDFDDVPNNQLVELAEKTFRLTYGLEKEVKNS</sequence>
<gene>
    <name evidence="1" type="ORF">LMF89_05345</name>
</gene>
<keyword evidence="2" id="KW-1185">Reference proteome</keyword>
<dbReference type="EMBL" id="JAJHJB010000005">
    <property type="protein sequence ID" value="MCC5464794.1"/>
    <property type="molecule type" value="Genomic_DNA"/>
</dbReference>
<accession>A0ABS8HNS6</accession>
<dbReference type="RefSeq" id="WP_229534210.1">
    <property type="nucleotide sequence ID" value="NZ_JAJHJB010000005.1"/>
</dbReference>
<comment type="caution">
    <text evidence="1">The sequence shown here is derived from an EMBL/GenBank/DDBJ whole genome shotgun (WGS) entry which is preliminary data.</text>
</comment>
<name>A0ABS8HNS6_9FIRM</name>
<proteinExistence type="predicted"/>
<evidence type="ECO:0000313" key="1">
    <source>
        <dbReference type="EMBL" id="MCC5464794.1"/>
    </source>
</evidence>